<dbReference type="RefSeq" id="XP_005730565.1">
    <property type="nucleotide sequence ID" value="XM_005730508.1"/>
</dbReference>
<evidence type="ECO:0000256" key="6">
    <source>
        <dbReference type="ARBA" id="ARBA00022729"/>
    </source>
</evidence>
<dbReference type="InterPro" id="IPR022271">
    <property type="entry name" value="Lipocalin_ApoD"/>
</dbReference>
<dbReference type="Ensembl" id="ENSPNYT00000001402.1">
    <property type="protein sequence ID" value="ENSPNYP00000001378.1"/>
    <property type="gene ID" value="ENSPNYG00000001122.1"/>
</dbReference>
<dbReference type="PROSITE" id="PS00213">
    <property type="entry name" value="LIPOCALIN"/>
    <property type="match status" value="1"/>
</dbReference>
<dbReference type="PRINTS" id="PR01219">
    <property type="entry name" value="APOLIPOPROTD"/>
</dbReference>
<dbReference type="AlphaFoldDB" id="A0A3B4EUH2"/>
<sequence>MKAFKVLFALLLTAATIDGQSFHVGKCPKPSVQEDFNVTKYMGTWYEIEKLPAVFERGTCNQATYSLQSDGTVKVHNAELLSDGTINSIEGVAKVKEPSQPAVLSVNFFKGVADGPYWVLSTDYQSYSLVYSCSDFFGVFNIDFAWILARTRTLTEDAIKQLHEKLTAAGVNVNRLEVSNQTACDVMVMT</sequence>
<dbReference type="PRINTS" id="PR00179">
    <property type="entry name" value="LIPOCALIN"/>
</dbReference>
<reference evidence="15" key="2">
    <citation type="submission" date="2025-04" db="UniProtKB">
        <authorList>
            <consortium name="RefSeq"/>
        </authorList>
    </citation>
    <scope>IDENTIFICATION</scope>
</reference>
<dbReference type="GO" id="GO:0042246">
    <property type="term" value="P:tissue regeneration"/>
    <property type="evidence" value="ECO:0007669"/>
    <property type="project" value="InterPro"/>
</dbReference>
<dbReference type="GO" id="GO:0005576">
    <property type="term" value="C:extracellular region"/>
    <property type="evidence" value="ECO:0007669"/>
    <property type="project" value="UniProtKB-SubCell"/>
</dbReference>
<evidence type="ECO:0000313" key="14">
    <source>
        <dbReference type="Proteomes" id="UP000695023"/>
    </source>
</evidence>
<dbReference type="InterPro" id="IPR002969">
    <property type="entry name" value="ApolipopD"/>
</dbReference>
<dbReference type="OrthoDB" id="565904at2759"/>
<dbReference type="InterPro" id="IPR022272">
    <property type="entry name" value="Lipocalin_CS"/>
</dbReference>
<keyword evidence="10" id="KW-0873">Pyrrolidone carboxylic acid</keyword>
<comment type="subcellular location">
    <subcellularLocation>
        <location evidence="1">Secreted</location>
    </subcellularLocation>
</comment>
<keyword evidence="6 11" id="KW-0732">Signal</keyword>
<evidence type="ECO:0000256" key="8">
    <source>
        <dbReference type="ARBA" id="ARBA00023157"/>
    </source>
</evidence>
<feature type="signal peptide" evidence="11">
    <location>
        <begin position="1"/>
        <end position="19"/>
    </location>
</feature>
<protein>
    <recommendedName>
        <fullName evidence="3">Apolipoprotein D</fullName>
    </recommendedName>
</protein>
<evidence type="ECO:0000256" key="9">
    <source>
        <dbReference type="ARBA" id="ARBA00023180"/>
    </source>
</evidence>
<keyword evidence="14" id="KW-1185">Reference proteome</keyword>
<dbReference type="GO" id="GO:0000302">
    <property type="term" value="P:response to reactive oxygen species"/>
    <property type="evidence" value="ECO:0007669"/>
    <property type="project" value="TreeGrafter"/>
</dbReference>
<dbReference type="InterPro" id="IPR026222">
    <property type="entry name" value="ApoD_vertbrte"/>
</dbReference>
<dbReference type="PRINTS" id="PR02058">
    <property type="entry name" value="APODVERTBRTE"/>
</dbReference>
<keyword evidence="4" id="KW-0813">Transport</keyword>
<keyword evidence="9" id="KW-0325">Glycoprotein</keyword>
<dbReference type="GO" id="GO:0008289">
    <property type="term" value="F:lipid binding"/>
    <property type="evidence" value="ECO:0007669"/>
    <property type="project" value="UniProtKB-KW"/>
</dbReference>
<keyword evidence="5" id="KW-0964">Secreted</keyword>
<dbReference type="CDD" id="cd19437">
    <property type="entry name" value="lipocalin_apoD-like"/>
    <property type="match status" value="1"/>
</dbReference>
<evidence type="ECO:0000256" key="7">
    <source>
        <dbReference type="ARBA" id="ARBA00023121"/>
    </source>
</evidence>
<dbReference type="GeneID" id="102197271"/>
<gene>
    <name evidence="15" type="primary">LOC102197271</name>
</gene>
<feature type="domain" description="Lipocalin/cytosolic fatty-acid binding" evidence="12">
    <location>
        <begin position="37"/>
        <end position="180"/>
    </location>
</feature>
<dbReference type="Pfam" id="PF08212">
    <property type="entry name" value="Lipocalin_2"/>
    <property type="match status" value="1"/>
</dbReference>
<evidence type="ECO:0000256" key="1">
    <source>
        <dbReference type="ARBA" id="ARBA00004613"/>
    </source>
</evidence>
<organism evidence="13">
    <name type="scientific">Pundamilia nyererei</name>
    <dbReference type="NCBI Taxonomy" id="303518"/>
    <lineage>
        <taxon>Eukaryota</taxon>
        <taxon>Metazoa</taxon>
        <taxon>Chordata</taxon>
        <taxon>Craniata</taxon>
        <taxon>Vertebrata</taxon>
        <taxon>Euteleostomi</taxon>
        <taxon>Actinopterygii</taxon>
        <taxon>Neopterygii</taxon>
        <taxon>Teleostei</taxon>
        <taxon>Neoteleostei</taxon>
        <taxon>Acanthomorphata</taxon>
        <taxon>Ovalentaria</taxon>
        <taxon>Cichlomorphae</taxon>
        <taxon>Cichliformes</taxon>
        <taxon>Cichlidae</taxon>
        <taxon>African cichlids</taxon>
        <taxon>Pseudocrenilabrinae</taxon>
        <taxon>Haplochromini</taxon>
        <taxon>Pundamilia</taxon>
    </lineage>
</organism>
<feature type="chain" id="PRO_5044535764" description="Apolipoprotein D" evidence="11">
    <location>
        <begin position="20"/>
        <end position="190"/>
    </location>
</feature>
<evidence type="ECO:0000313" key="13">
    <source>
        <dbReference type="Ensembl" id="ENSPNYP00000001378.1"/>
    </source>
</evidence>
<dbReference type="InterPro" id="IPR012674">
    <property type="entry name" value="Calycin"/>
</dbReference>
<dbReference type="SUPFAM" id="SSF50814">
    <property type="entry name" value="Lipocalins"/>
    <property type="match status" value="1"/>
</dbReference>
<dbReference type="PIRSF" id="PIRSF036893">
    <property type="entry name" value="Lipocalin_ApoD"/>
    <property type="match status" value="1"/>
</dbReference>
<name>A0A3B4EUH2_9CICH</name>
<proteinExistence type="inferred from homology"/>
<dbReference type="PANTHER" id="PTHR10612">
    <property type="entry name" value="APOLIPOPROTEIN D"/>
    <property type="match status" value="1"/>
</dbReference>
<dbReference type="InterPro" id="IPR000566">
    <property type="entry name" value="Lipocln_cytosolic_FA-bd_dom"/>
</dbReference>
<evidence type="ECO:0000256" key="11">
    <source>
        <dbReference type="PIRNR" id="PIRNR036893"/>
    </source>
</evidence>
<evidence type="ECO:0000256" key="2">
    <source>
        <dbReference type="ARBA" id="ARBA00006889"/>
    </source>
</evidence>
<reference evidence="13" key="1">
    <citation type="submission" date="2023-09" db="UniProtKB">
        <authorList>
            <consortium name="Ensembl"/>
        </authorList>
    </citation>
    <scope>IDENTIFICATION</scope>
</reference>
<evidence type="ECO:0000259" key="12">
    <source>
        <dbReference type="Pfam" id="PF08212"/>
    </source>
</evidence>
<dbReference type="GO" id="GO:0006629">
    <property type="term" value="P:lipid metabolic process"/>
    <property type="evidence" value="ECO:0007669"/>
    <property type="project" value="TreeGrafter"/>
</dbReference>
<dbReference type="Gene3D" id="2.40.128.20">
    <property type="match status" value="1"/>
</dbReference>
<dbReference type="FunFam" id="2.40.128.20:FF:000003">
    <property type="entry name" value="Apolipoprotein D"/>
    <property type="match status" value="1"/>
</dbReference>
<keyword evidence="7" id="KW-0446">Lipid-binding</keyword>
<accession>A0A3B4EUH2</accession>
<dbReference type="Proteomes" id="UP000695023">
    <property type="component" value="Unplaced"/>
</dbReference>
<evidence type="ECO:0000256" key="10">
    <source>
        <dbReference type="ARBA" id="ARBA00023283"/>
    </source>
</evidence>
<dbReference type="PANTHER" id="PTHR10612:SF58">
    <property type="entry name" value="APOLIPOPROTEIN D"/>
    <property type="match status" value="1"/>
</dbReference>
<keyword evidence="8" id="KW-1015">Disulfide bond</keyword>
<dbReference type="GO" id="GO:0007420">
    <property type="term" value="P:brain development"/>
    <property type="evidence" value="ECO:0007669"/>
    <property type="project" value="InterPro"/>
</dbReference>
<dbReference type="GO" id="GO:0006869">
    <property type="term" value="P:lipid transport"/>
    <property type="evidence" value="ECO:0007669"/>
    <property type="project" value="InterPro"/>
</dbReference>
<evidence type="ECO:0000256" key="3">
    <source>
        <dbReference type="ARBA" id="ARBA00019890"/>
    </source>
</evidence>
<dbReference type="GO" id="GO:0005737">
    <property type="term" value="C:cytoplasm"/>
    <property type="evidence" value="ECO:0007669"/>
    <property type="project" value="TreeGrafter"/>
</dbReference>
<evidence type="ECO:0000256" key="4">
    <source>
        <dbReference type="ARBA" id="ARBA00022448"/>
    </source>
</evidence>
<dbReference type="GeneTree" id="ENSGT00490000043388"/>
<evidence type="ECO:0000256" key="5">
    <source>
        <dbReference type="ARBA" id="ARBA00022525"/>
    </source>
</evidence>
<evidence type="ECO:0000313" key="15">
    <source>
        <dbReference type="RefSeq" id="XP_005730565.1"/>
    </source>
</evidence>
<comment type="similarity">
    <text evidence="2 11">Belongs to the calycin superfamily. Lipocalin family.</text>
</comment>